<feature type="compositionally biased region" description="Basic and acidic residues" evidence="1">
    <location>
        <begin position="132"/>
        <end position="160"/>
    </location>
</feature>
<dbReference type="InterPro" id="IPR009737">
    <property type="entry name" value="Aim32/Apd1-like"/>
</dbReference>
<name>A0AAD5VAE1_9APHY</name>
<feature type="compositionally biased region" description="Basic and acidic residues" evidence="1">
    <location>
        <begin position="50"/>
        <end position="62"/>
    </location>
</feature>
<organism evidence="2 3">
    <name type="scientific">Meripilus lineatus</name>
    <dbReference type="NCBI Taxonomy" id="2056292"/>
    <lineage>
        <taxon>Eukaryota</taxon>
        <taxon>Fungi</taxon>
        <taxon>Dikarya</taxon>
        <taxon>Basidiomycota</taxon>
        <taxon>Agaricomycotina</taxon>
        <taxon>Agaricomycetes</taxon>
        <taxon>Polyporales</taxon>
        <taxon>Meripilaceae</taxon>
        <taxon>Meripilus</taxon>
    </lineage>
</organism>
<dbReference type="Proteomes" id="UP001212997">
    <property type="component" value="Unassembled WGS sequence"/>
</dbReference>
<dbReference type="PANTHER" id="PTHR31902:SF14">
    <property type="entry name" value="ACTIN PATCHES DISTAL PROTEIN 1"/>
    <property type="match status" value="1"/>
</dbReference>
<keyword evidence="3" id="KW-1185">Reference proteome</keyword>
<comment type="caution">
    <text evidence="2">The sequence shown here is derived from an EMBL/GenBank/DDBJ whole genome shotgun (WGS) entry which is preliminary data.</text>
</comment>
<gene>
    <name evidence="2" type="ORF">NLI96_g2672</name>
</gene>
<dbReference type="Pfam" id="PF06999">
    <property type="entry name" value="Suc_Fer-like"/>
    <property type="match status" value="1"/>
</dbReference>
<dbReference type="PANTHER" id="PTHR31902">
    <property type="entry name" value="ACTIN PATCHES DISTAL PROTEIN 1"/>
    <property type="match status" value="1"/>
</dbReference>
<sequence>MGVGESSGLVSPPFESLDGQSDIQASAEELRNASVPVSEAGCRNCADPCDQGHEEYPDRFDVDRETQMYGSVKPYRRQVIISTGKSDWAFDIAFESGSLASYLSSASGSTPKPKKQKTEGGGSNGTSPQVNGKEKDKANEKDKNKDKDKEKEKEKPKKPDPGTFNTSTAKRISILNGSHHTVCDDVKRESVLVFPDYKLVTEVERSKQGAAQLWRAAVSPAVGRAGEILGDESPIRSWVLPYSCVILLCSHKRRDNRCAISAPILEEGFTTSLEREGWEVHRQLEDPSHHGQPLEEFKGTDDEREAEVIRQLKQLDPSTVDTKRALILRNSHIGGHKFAGNCIIYTPHGAAVWYGRVTPHNIDPIVKETIIDGKVLPEFLRGGANISQPGHESLYQW</sequence>
<dbReference type="SUPFAM" id="SSF52833">
    <property type="entry name" value="Thioredoxin-like"/>
    <property type="match status" value="1"/>
</dbReference>
<evidence type="ECO:0000256" key="1">
    <source>
        <dbReference type="SAM" id="MobiDB-lite"/>
    </source>
</evidence>
<dbReference type="InterPro" id="IPR036249">
    <property type="entry name" value="Thioredoxin-like_sf"/>
</dbReference>
<proteinExistence type="predicted"/>
<feature type="region of interest" description="Disordered" evidence="1">
    <location>
        <begin position="103"/>
        <end position="169"/>
    </location>
</feature>
<dbReference type="Gene3D" id="3.40.30.10">
    <property type="entry name" value="Glutaredoxin"/>
    <property type="match status" value="1"/>
</dbReference>
<dbReference type="AlphaFoldDB" id="A0AAD5VAE1"/>
<accession>A0AAD5VAE1</accession>
<evidence type="ECO:0008006" key="4">
    <source>
        <dbReference type="Google" id="ProtNLM"/>
    </source>
</evidence>
<dbReference type="CDD" id="cd03062">
    <property type="entry name" value="TRX_Fd_Sucrase"/>
    <property type="match status" value="1"/>
</dbReference>
<evidence type="ECO:0000313" key="2">
    <source>
        <dbReference type="EMBL" id="KAJ3488712.1"/>
    </source>
</evidence>
<feature type="region of interest" description="Disordered" evidence="1">
    <location>
        <begin position="1"/>
        <end position="62"/>
    </location>
</feature>
<protein>
    <recommendedName>
        <fullName evidence="4">Sucrase</fullName>
    </recommendedName>
</protein>
<reference evidence="2" key="1">
    <citation type="submission" date="2022-07" db="EMBL/GenBank/DDBJ databases">
        <title>Genome Sequence of Physisporinus lineatus.</title>
        <authorList>
            <person name="Buettner E."/>
        </authorList>
    </citation>
    <scope>NUCLEOTIDE SEQUENCE</scope>
    <source>
        <strain evidence="2">VT162</strain>
    </source>
</reference>
<dbReference type="EMBL" id="JANAWD010000061">
    <property type="protein sequence ID" value="KAJ3488712.1"/>
    <property type="molecule type" value="Genomic_DNA"/>
</dbReference>
<evidence type="ECO:0000313" key="3">
    <source>
        <dbReference type="Proteomes" id="UP001212997"/>
    </source>
</evidence>